<evidence type="ECO:0000256" key="3">
    <source>
        <dbReference type="SAM" id="MobiDB-lite"/>
    </source>
</evidence>
<comment type="caution">
    <text evidence="4">The sequence shown here is derived from an EMBL/GenBank/DDBJ whole genome shotgun (WGS) entry which is preliminary data.</text>
</comment>
<sequence length="435" mass="49377">MQSSSFVPHILAKLGDGSFPVCRTCQRGGRICERDHGSPSRNYNLSYPGTQDKGQDKSHQQNLPPLALPGPENPRSVLEDRWICSIFQHYINTLASWYDLNDRLRRFQDVVPRHALENPLLFSAVVAFSAIHLSRLTSRTQFQYIAEFYHLESIRRLIVVTNNGEQIHDGDTIATTCLLRSYEILAENVDSQSHLHGSSSFLAGQKIEIGPDLMSAGFWNYLREDITVALIEKCRLKIDLSNVLTLNPIEDDDRANVISRLLGTVINRCLGKDAPALDLSEWISMKVEIDRWRGDLPQTFKPVSPWDRPKSKFPELVMFHGWNIAAMQYYHTVMSILLLAEPTSAGQNAWQKAEQVNSMRRKLESHAMQICGLAISNESNAARVNAFGPICFCGTWITDAEQRIELINSLKRWQDITAWPVDTIIRTLSTAWQTE</sequence>
<dbReference type="Proteomes" id="UP000018001">
    <property type="component" value="Unassembled WGS sequence"/>
</dbReference>
<keyword evidence="5" id="KW-1185">Reference proteome</keyword>
<name>V5I631_BYSSN</name>
<evidence type="ECO:0000313" key="5">
    <source>
        <dbReference type="Proteomes" id="UP000018001"/>
    </source>
</evidence>
<dbReference type="InterPro" id="IPR021858">
    <property type="entry name" value="Fun_TF"/>
</dbReference>
<dbReference type="GO" id="GO:0005634">
    <property type="term" value="C:nucleus"/>
    <property type="evidence" value="ECO:0007669"/>
    <property type="project" value="UniProtKB-SubCell"/>
</dbReference>
<feature type="region of interest" description="Disordered" evidence="3">
    <location>
        <begin position="36"/>
        <end position="71"/>
    </location>
</feature>
<dbReference type="CDD" id="cd12148">
    <property type="entry name" value="fungal_TF_MHR"/>
    <property type="match status" value="1"/>
</dbReference>
<reference evidence="5" key="1">
    <citation type="journal article" date="2014" name="Genome Announc.">
        <title>Draft genome sequence of the formaldehyde-resistant fungus Byssochlamys spectabilis No. 5 (anamorph Paecilomyces variotii No. 5) (NBRC109023).</title>
        <authorList>
            <person name="Oka T."/>
            <person name="Ekino K."/>
            <person name="Fukuda K."/>
            <person name="Nomura Y."/>
        </authorList>
    </citation>
    <scope>NUCLEOTIDE SEQUENCE [LARGE SCALE GENOMIC DNA]</scope>
    <source>
        <strain evidence="5">No. 5 / NBRC 109023</strain>
    </source>
</reference>
<dbReference type="AlphaFoldDB" id="V5I631"/>
<dbReference type="EMBL" id="BAUL01000346">
    <property type="protein sequence ID" value="GAE00011.1"/>
    <property type="molecule type" value="Genomic_DNA"/>
</dbReference>
<dbReference type="Pfam" id="PF11951">
    <property type="entry name" value="Fungal_trans_2"/>
    <property type="match status" value="1"/>
</dbReference>
<dbReference type="OrthoDB" id="407832at2759"/>
<dbReference type="GO" id="GO:0003700">
    <property type="term" value="F:DNA-binding transcription factor activity"/>
    <property type="evidence" value="ECO:0007669"/>
    <property type="project" value="TreeGrafter"/>
</dbReference>
<protein>
    <submittedName>
        <fullName evidence="4">Uncharacterized protein</fullName>
    </submittedName>
</protein>
<evidence type="ECO:0000313" key="4">
    <source>
        <dbReference type="EMBL" id="GAE00011.1"/>
    </source>
</evidence>
<gene>
    <name evidence="4" type="ORF">PVAR5_8741</name>
</gene>
<comment type="subcellular location">
    <subcellularLocation>
        <location evidence="1">Nucleus</location>
    </subcellularLocation>
</comment>
<evidence type="ECO:0000256" key="1">
    <source>
        <dbReference type="ARBA" id="ARBA00004123"/>
    </source>
</evidence>
<proteinExistence type="predicted"/>
<dbReference type="eggNOG" id="ENOG502RNYP">
    <property type="taxonomic scope" value="Eukaryota"/>
</dbReference>
<evidence type="ECO:0000256" key="2">
    <source>
        <dbReference type="ARBA" id="ARBA00023242"/>
    </source>
</evidence>
<feature type="compositionally biased region" description="Polar residues" evidence="3">
    <location>
        <begin position="39"/>
        <end position="49"/>
    </location>
</feature>
<dbReference type="PANTHER" id="PTHR37534:SF25">
    <property type="entry name" value="ZN(II)2CYS6 TRANSCRIPTION FACTOR (EUROFUNG)"/>
    <property type="match status" value="1"/>
</dbReference>
<dbReference type="GO" id="GO:0000976">
    <property type="term" value="F:transcription cis-regulatory region binding"/>
    <property type="evidence" value="ECO:0007669"/>
    <property type="project" value="TreeGrafter"/>
</dbReference>
<dbReference type="PANTHER" id="PTHR37534">
    <property type="entry name" value="TRANSCRIPTIONAL ACTIVATOR PROTEIN UGA3"/>
    <property type="match status" value="1"/>
</dbReference>
<organism evidence="4 5">
    <name type="scientific">Byssochlamys spectabilis (strain No. 5 / NBRC 109023)</name>
    <name type="common">Paecilomyces variotii</name>
    <dbReference type="NCBI Taxonomy" id="1356009"/>
    <lineage>
        <taxon>Eukaryota</taxon>
        <taxon>Fungi</taxon>
        <taxon>Dikarya</taxon>
        <taxon>Ascomycota</taxon>
        <taxon>Pezizomycotina</taxon>
        <taxon>Eurotiomycetes</taxon>
        <taxon>Eurotiomycetidae</taxon>
        <taxon>Eurotiales</taxon>
        <taxon>Thermoascaceae</taxon>
        <taxon>Paecilomyces</taxon>
    </lineage>
</organism>
<keyword evidence="2" id="KW-0539">Nucleus</keyword>
<accession>V5I631</accession>
<dbReference type="InParanoid" id="V5I631"/>
<dbReference type="GO" id="GO:0045944">
    <property type="term" value="P:positive regulation of transcription by RNA polymerase II"/>
    <property type="evidence" value="ECO:0007669"/>
    <property type="project" value="TreeGrafter"/>
</dbReference>
<dbReference type="HOGENOM" id="CLU_008719_0_1_1"/>